<comment type="caution">
    <text evidence="12">The sequence shown here is derived from an EMBL/GenBank/DDBJ whole genome shotgun (WGS) entry which is preliminary data.</text>
</comment>
<dbReference type="GO" id="GO:0031992">
    <property type="term" value="F:energy transducer activity"/>
    <property type="evidence" value="ECO:0007669"/>
    <property type="project" value="TreeGrafter"/>
</dbReference>
<evidence type="ECO:0000313" key="13">
    <source>
        <dbReference type="Proteomes" id="UP000284243"/>
    </source>
</evidence>
<dbReference type="EMBL" id="QRYC01000002">
    <property type="protein sequence ID" value="RGU58645.1"/>
    <property type="molecule type" value="Genomic_DNA"/>
</dbReference>
<dbReference type="AlphaFoldDB" id="A0A412TXN4"/>
<keyword evidence="7" id="KW-0653">Protein transport</keyword>
<dbReference type="PANTHER" id="PTHR33446">
    <property type="entry name" value="PROTEIN TONB-RELATED"/>
    <property type="match status" value="1"/>
</dbReference>
<protein>
    <submittedName>
        <fullName evidence="12">Energy transducer TonB</fullName>
    </submittedName>
</protein>
<dbReference type="SUPFAM" id="SSF74653">
    <property type="entry name" value="TolA/TonB C-terminal domain"/>
    <property type="match status" value="1"/>
</dbReference>
<gene>
    <name evidence="12" type="ORF">DWW57_02740</name>
</gene>
<comment type="similarity">
    <text evidence="2">Belongs to the TonB family.</text>
</comment>
<evidence type="ECO:0000256" key="4">
    <source>
        <dbReference type="ARBA" id="ARBA00022475"/>
    </source>
</evidence>
<name>A0A412TXN4_9BACT</name>
<dbReference type="NCBIfam" id="TIGR01352">
    <property type="entry name" value="tonB_Cterm"/>
    <property type="match status" value="1"/>
</dbReference>
<evidence type="ECO:0000256" key="8">
    <source>
        <dbReference type="ARBA" id="ARBA00022989"/>
    </source>
</evidence>
<evidence type="ECO:0000256" key="6">
    <source>
        <dbReference type="ARBA" id="ARBA00022692"/>
    </source>
</evidence>
<evidence type="ECO:0000256" key="10">
    <source>
        <dbReference type="SAM" id="Phobius"/>
    </source>
</evidence>
<dbReference type="GO" id="GO:0098797">
    <property type="term" value="C:plasma membrane protein complex"/>
    <property type="evidence" value="ECO:0007669"/>
    <property type="project" value="TreeGrafter"/>
</dbReference>
<evidence type="ECO:0000256" key="1">
    <source>
        <dbReference type="ARBA" id="ARBA00004383"/>
    </source>
</evidence>
<evidence type="ECO:0000256" key="3">
    <source>
        <dbReference type="ARBA" id="ARBA00022448"/>
    </source>
</evidence>
<dbReference type="Pfam" id="PF03544">
    <property type="entry name" value="TonB_C"/>
    <property type="match status" value="1"/>
</dbReference>
<dbReference type="InterPro" id="IPR006260">
    <property type="entry name" value="TonB/TolA_C"/>
</dbReference>
<dbReference type="FunFam" id="3.30.1150.10:FF:000002">
    <property type="entry name" value="Energy transducer TonB"/>
    <property type="match status" value="1"/>
</dbReference>
<dbReference type="GO" id="GO:0015031">
    <property type="term" value="P:protein transport"/>
    <property type="evidence" value="ECO:0007669"/>
    <property type="project" value="UniProtKB-KW"/>
</dbReference>
<dbReference type="Gene3D" id="3.30.1150.10">
    <property type="match status" value="1"/>
</dbReference>
<reference evidence="12 13" key="1">
    <citation type="submission" date="2018-08" db="EMBL/GenBank/DDBJ databases">
        <title>A genome reference for cultivated species of the human gut microbiota.</title>
        <authorList>
            <person name="Zou Y."/>
            <person name="Xue W."/>
            <person name="Luo G."/>
        </authorList>
    </citation>
    <scope>NUCLEOTIDE SEQUENCE [LARGE SCALE GENOMIC DNA]</scope>
    <source>
        <strain evidence="12 13">AF16-14</strain>
    </source>
</reference>
<dbReference type="InterPro" id="IPR037682">
    <property type="entry name" value="TonB_C"/>
</dbReference>
<evidence type="ECO:0000256" key="7">
    <source>
        <dbReference type="ARBA" id="ARBA00022927"/>
    </source>
</evidence>
<evidence type="ECO:0000256" key="2">
    <source>
        <dbReference type="ARBA" id="ARBA00006555"/>
    </source>
</evidence>
<comment type="subcellular location">
    <subcellularLocation>
        <location evidence="1">Cell inner membrane</location>
        <topology evidence="1">Single-pass membrane protein</topology>
        <orientation evidence="1">Periplasmic side</orientation>
    </subcellularLocation>
</comment>
<feature type="transmembrane region" description="Helical" evidence="10">
    <location>
        <begin position="39"/>
        <end position="57"/>
    </location>
</feature>
<dbReference type="InterPro" id="IPR051045">
    <property type="entry name" value="TonB-dependent_transducer"/>
</dbReference>
<keyword evidence="9 10" id="KW-0472">Membrane</keyword>
<proteinExistence type="inferred from homology"/>
<evidence type="ECO:0000256" key="5">
    <source>
        <dbReference type="ARBA" id="ARBA00022519"/>
    </source>
</evidence>
<dbReference type="GO" id="GO:0055085">
    <property type="term" value="P:transmembrane transport"/>
    <property type="evidence" value="ECO:0007669"/>
    <property type="project" value="InterPro"/>
</dbReference>
<evidence type="ECO:0000259" key="11">
    <source>
        <dbReference type="PROSITE" id="PS52015"/>
    </source>
</evidence>
<feature type="domain" description="TonB C-terminal" evidence="11">
    <location>
        <begin position="179"/>
        <end position="270"/>
    </location>
</feature>
<keyword evidence="6 10" id="KW-0812">Transmembrane</keyword>
<sequence length="270" mass="29955">MAKLDLTSEQWCELVFEGRNKDYGAYYLRRSSSVRHNKAMLIVMVVAVVCITLPYLIKAVMPVQQTKEVITEVTTLSQLPPPEVKSEAIKKVNAAPPPPLKSTIKFTAPVIKKDEEVREEDEIKTQEEVTNSKVAISVADVKGNDDENGADIADLKEIAQDEPQDTPFQVVEQMPEYPGGRAAMMKYIGKMMKYPTIAMENGIEGKVILRFVVLPTGEIGNVEVLRSLDPTCDKEAVRVVQGMPKWIPGKQNGTAVSVYFTLPIAFKLNS</sequence>
<dbReference type="PANTHER" id="PTHR33446:SF2">
    <property type="entry name" value="PROTEIN TONB"/>
    <property type="match status" value="1"/>
</dbReference>
<keyword evidence="5" id="KW-0997">Cell inner membrane</keyword>
<keyword evidence="3" id="KW-0813">Transport</keyword>
<evidence type="ECO:0000256" key="9">
    <source>
        <dbReference type="ARBA" id="ARBA00023136"/>
    </source>
</evidence>
<keyword evidence="8 10" id="KW-1133">Transmembrane helix</keyword>
<accession>A0A412TXN4</accession>
<dbReference type="RefSeq" id="WP_046404833.1">
    <property type="nucleotide sequence ID" value="NZ_CABJFF010000005.1"/>
</dbReference>
<dbReference type="PROSITE" id="PS52015">
    <property type="entry name" value="TONB_CTD"/>
    <property type="match status" value="1"/>
</dbReference>
<keyword evidence="4" id="KW-1003">Cell membrane</keyword>
<dbReference type="Proteomes" id="UP000284243">
    <property type="component" value="Unassembled WGS sequence"/>
</dbReference>
<evidence type="ECO:0000313" key="12">
    <source>
        <dbReference type="EMBL" id="RGU58645.1"/>
    </source>
</evidence>
<organism evidence="12 13">
    <name type="scientific">Odoribacter splanchnicus</name>
    <dbReference type="NCBI Taxonomy" id="28118"/>
    <lineage>
        <taxon>Bacteria</taxon>
        <taxon>Pseudomonadati</taxon>
        <taxon>Bacteroidota</taxon>
        <taxon>Bacteroidia</taxon>
        <taxon>Bacteroidales</taxon>
        <taxon>Odoribacteraceae</taxon>
        <taxon>Odoribacter</taxon>
    </lineage>
</organism>